<proteinExistence type="predicted"/>
<evidence type="ECO:0000313" key="2">
    <source>
        <dbReference type="EMBL" id="CAH8244759.1"/>
    </source>
</evidence>
<evidence type="ECO:0000256" key="1">
    <source>
        <dbReference type="SAM" id="MobiDB-lite"/>
    </source>
</evidence>
<dbReference type="EMBL" id="CALYLO010000002">
    <property type="protein sequence ID" value="CAH8244759.1"/>
    <property type="molecule type" value="Genomic_DNA"/>
</dbReference>
<dbReference type="Proteomes" id="UP001154322">
    <property type="component" value="Unassembled WGS sequence"/>
</dbReference>
<name>A0ABM9FZJ9_9BACL</name>
<accession>A0ABM9FZJ9</accession>
<comment type="caution">
    <text evidence="2">The sequence shown here is derived from an EMBL/GenBank/DDBJ whole genome shotgun (WGS) entry which is preliminary data.</text>
</comment>
<evidence type="ECO:0000313" key="3">
    <source>
        <dbReference type="Proteomes" id="UP001154322"/>
    </source>
</evidence>
<reference evidence="2" key="1">
    <citation type="submission" date="2022-06" db="EMBL/GenBank/DDBJ databases">
        <authorList>
            <person name="Dietemann V."/>
            <person name="Ory F."/>
            <person name="Dainat B."/>
            <person name="Oberhansli S."/>
        </authorList>
    </citation>
    <scope>NUCLEOTIDE SEQUENCE</scope>
    <source>
        <strain evidence="2">Ena-SAMPLE-TAB-26-04-2022-14:26:32:270-5432</strain>
    </source>
</reference>
<sequence>MNRRGGSRRNGQRAEFSSMTEDNCKRKCSGFKQRASGRERRAEAFSGHFQLQALIRYTYRSRLRIDWECVNPIQQGVTILSNEHMLERKNELLRRNIQQYLLQENQHGLSHQEQHFLQHLIKEMHQNNYEMNRQS</sequence>
<feature type="compositionally biased region" description="Basic residues" evidence="1">
    <location>
        <begin position="1"/>
        <end position="11"/>
    </location>
</feature>
<feature type="region of interest" description="Disordered" evidence="1">
    <location>
        <begin position="1"/>
        <end position="21"/>
    </location>
</feature>
<gene>
    <name evidence="2" type="ORF">WJ0W_001989</name>
</gene>
<evidence type="ECO:0008006" key="4">
    <source>
        <dbReference type="Google" id="ProtNLM"/>
    </source>
</evidence>
<protein>
    <recommendedName>
        <fullName evidence="4">IDEAL domain-containing protein</fullName>
    </recommendedName>
</protein>
<keyword evidence="3" id="KW-1185">Reference proteome</keyword>
<organism evidence="2 3">
    <name type="scientific">Paenibacillus melissococcoides</name>
    <dbReference type="NCBI Taxonomy" id="2912268"/>
    <lineage>
        <taxon>Bacteria</taxon>
        <taxon>Bacillati</taxon>
        <taxon>Bacillota</taxon>
        <taxon>Bacilli</taxon>
        <taxon>Bacillales</taxon>
        <taxon>Paenibacillaceae</taxon>
        <taxon>Paenibacillus</taxon>
    </lineage>
</organism>